<feature type="transmembrane region" description="Helical" evidence="1">
    <location>
        <begin position="328"/>
        <end position="348"/>
    </location>
</feature>
<evidence type="ECO:0000313" key="6">
    <source>
        <dbReference type="Proteomes" id="UP000469927"/>
    </source>
</evidence>
<feature type="transmembrane region" description="Helical" evidence="1">
    <location>
        <begin position="56"/>
        <end position="75"/>
    </location>
</feature>
<organism evidence="4 5">
    <name type="scientific">Cronobacter muytjensii</name>
    <dbReference type="NCBI Taxonomy" id="413501"/>
    <lineage>
        <taxon>Bacteria</taxon>
        <taxon>Pseudomonadati</taxon>
        <taxon>Pseudomonadota</taxon>
        <taxon>Gammaproteobacteria</taxon>
        <taxon>Enterobacterales</taxon>
        <taxon>Enterobacteriaceae</taxon>
        <taxon>Cronobacter</taxon>
    </lineage>
</organism>
<dbReference type="Proteomes" id="UP000469927">
    <property type="component" value="Unassembled WGS sequence"/>
</dbReference>
<reference evidence="3 6" key="2">
    <citation type="submission" date="2019-08" db="EMBL/GenBank/DDBJ databases">
        <title>Prevalence, distribution, and phylogeny of type two toxin-antitoxin genes possessed by Cronobacter species where C. sakazakii homologs follow sequence type lineages.</title>
        <authorList>
            <person name="Finkelstein S."/>
            <person name="Negrete F."/>
            <person name="Jang H."/>
            <person name="Gopinath G.R."/>
            <person name="Tall B.D."/>
        </authorList>
    </citation>
    <scope>NUCLEOTIDE SEQUENCE [LARGE SCALE GENOMIC DNA]</scope>
    <source>
        <strain evidence="3 6">MOD1_GK1257</strain>
    </source>
</reference>
<proteinExistence type="predicted"/>
<dbReference type="OrthoDB" id="9767863at2"/>
<keyword evidence="6" id="KW-1185">Reference proteome</keyword>
<dbReference type="Proteomes" id="UP000244378">
    <property type="component" value="Unassembled WGS sequence"/>
</dbReference>
<keyword evidence="1" id="KW-0812">Transmembrane</keyword>
<keyword evidence="4" id="KW-0012">Acyltransferase</keyword>
<accession>A0A2T7AQR9</accession>
<feature type="transmembrane region" description="Helical" evidence="1">
    <location>
        <begin position="267"/>
        <end position="285"/>
    </location>
</feature>
<dbReference type="PANTHER" id="PTHR23028:SF134">
    <property type="entry name" value="PUTATIVE (AFU_ORTHOLOGUE AFUA_4G08520)-RELATED"/>
    <property type="match status" value="1"/>
</dbReference>
<feature type="transmembrane region" description="Helical" evidence="1">
    <location>
        <begin position="179"/>
        <end position="203"/>
    </location>
</feature>
<feature type="transmembrane region" description="Helical" evidence="1">
    <location>
        <begin position="297"/>
        <end position="316"/>
    </location>
</feature>
<dbReference type="PANTHER" id="PTHR23028">
    <property type="entry name" value="ACETYLTRANSFERASE"/>
    <property type="match status" value="1"/>
</dbReference>
<evidence type="ECO:0000313" key="4">
    <source>
        <dbReference type="EMBL" id="PUX12342.1"/>
    </source>
</evidence>
<dbReference type="RefSeq" id="WP_075193572.1">
    <property type="nucleotide sequence ID" value="NZ_JADKNN010000036.1"/>
</dbReference>
<dbReference type="InterPro" id="IPR050879">
    <property type="entry name" value="Acyltransferase_3"/>
</dbReference>
<protein>
    <submittedName>
        <fullName evidence="4">Acyltransferase</fullName>
    </submittedName>
</protein>
<dbReference type="EMBL" id="WAGD01000028">
    <property type="protein sequence ID" value="KAB0880248.1"/>
    <property type="molecule type" value="Genomic_DNA"/>
</dbReference>
<evidence type="ECO:0000256" key="1">
    <source>
        <dbReference type="SAM" id="Phobius"/>
    </source>
</evidence>
<feature type="transmembrane region" description="Helical" evidence="1">
    <location>
        <begin position="223"/>
        <end position="240"/>
    </location>
</feature>
<gene>
    <name evidence="4" type="ORF">AUN14_14845</name>
    <name evidence="3" type="ORF">FZI19_10225</name>
</gene>
<dbReference type="GO" id="GO:0016747">
    <property type="term" value="F:acyltransferase activity, transferring groups other than amino-acyl groups"/>
    <property type="evidence" value="ECO:0007669"/>
    <property type="project" value="InterPro"/>
</dbReference>
<keyword evidence="4" id="KW-0808">Transferase</keyword>
<dbReference type="InterPro" id="IPR002656">
    <property type="entry name" value="Acyl_transf_3_dom"/>
</dbReference>
<reference evidence="4 5" key="1">
    <citation type="submission" date="2016-12" db="EMBL/GenBank/DDBJ databases">
        <title>Analysis of the Molecular Diversity Among Cronobacter Species Isolated from Filth Flies Using a Pan Genomic DNA Microarray.</title>
        <authorList>
            <person name="Pava-Ripoll M."/>
            <person name="Tall B."/>
            <person name="Farber J."/>
            <person name="Fanning S."/>
            <person name="Lehner A."/>
            <person name="Stephan R."/>
            <person name="Pagotto F."/>
            <person name="Iverson C."/>
            <person name="Ziobro G."/>
            <person name="Miller A."/>
            <person name="Pearson R."/>
            <person name="Yan Q."/>
            <person name="Kim M."/>
            <person name="Jeong S."/>
            <person name="Park J."/>
            <person name="Jun S."/>
            <person name="Choi H."/>
            <person name="Chung T."/>
            <person name="Yoo Y."/>
            <person name="Park E."/>
            <person name="Hwang S."/>
            <person name="Lee B."/>
            <person name="Sathyamoorthy V."/>
            <person name="Carter L."/>
            <person name="Mammel M."/>
            <person name="Jackson S."/>
            <person name="Kothary M."/>
            <person name="Patel I."/>
            <person name="Grim C."/>
            <person name="Gopinath G."/>
            <person name="Gangiredla J."/>
            <person name="Chase H."/>
        </authorList>
    </citation>
    <scope>NUCLEOTIDE SEQUENCE [LARGE SCALE GENOMIC DNA]</scope>
    <source>
        <strain evidence="4 5">MOD1-Md1s</strain>
    </source>
</reference>
<name>A0A2T7AQR9_9ENTR</name>
<dbReference type="AlphaFoldDB" id="A0A2T7AQR9"/>
<feature type="transmembrane region" description="Helical" evidence="1">
    <location>
        <begin position="96"/>
        <end position="116"/>
    </location>
</feature>
<sequence length="383" mass="43624">MKGEKLNYLEGLRGLSCMVVIFDHCVNEFMPSFRHMGSHGLTGWIKDIIAMSPLNIIYSGLTPVFIFFVLSGYVLSCKFHETGNVKYAFSGAIKRYFRLTGPVVGSMLFLYIIYWVCFAFNDSKTPMSIIDVLDESFIKVFFIGGSLHNGPLWTMKTELIGSLLVFALMLVTNSSRYRAFTYLASMVYFYDSNFLLFIFGMFLCDVYTTGYLKEFVETKNKKILIPLLLISVYLISYPTVRNHVEVSGIYSLLDIDMSGGEVARFRLWHVTGVMLLFYCVTNLEFLKNFFSKSFCLLLGRLSFSVYVLHYPVIIFFREIGWTGGRDIASLFMLSSAVYAIAIGLSFPFELYIDRGSVRVSNYISYKVMGAFSVVASSLDRKRA</sequence>
<evidence type="ECO:0000259" key="2">
    <source>
        <dbReference type="Pfam" id="PF01757"/>
    </source>
</evidence>
<feature type="domain" description="Acyltransferase 3" evidence="2">
    <location>
        <begin position="7"/>
        <end position="346"/>
    </location>
</feature>
<feature type="transmembrane region" description="Helical" evidence="1">
    <location>
        <begin position="152"/>
        <end position="172"/>
    </location>
</feature>
<dbReference type="EMBL" id="MSAE01000029">
    <property type="protein sequence ID" value="PUX12342.1"/>
    <property type="molecule type" value="Genomic_DNA"/>
</dbReference>
<comment type="caution">
    <text evidence="4">The sequence shown here is derived from an EMBL/GenBank/DDBJ whole genome shotgun (WGS) entry which is preliminary data.</text>
</comment>
<evidence type="ECO:0000313" key="3">
    <source>
        <dbReference type="EMBL" id="KAB0880248.1"/>
    </source>
</evidence>
<dbReference type="Pfam" id="PF01757">
    <property type="entry name" value="Acyl_transf_3"/>
    <property type="match status" value="1"/>
</dbReference>
<evidence type="ECO:0000313" key="5">
    <source>
        <dbReference type="Proteomes" id="UP000244378"/>
    </source>
</evidence>
<keyword evidence="1" id="KW-0472">Membrane</keyword>
<keyword evidence="1" id="KW-1133">Transmembrane helix</keyword>